<dbReference type="AlphaFoldDB" id="C4GML7"/>
<dbReference type="HOGENOM" id="CLU_2508300_0_0_4"/>
<name>C4GML7_9NEIS</name>
<dbReference type="EMBL" id="ACJW02000008">
    <property type="protein sequence ID" value="EEP66552.1"/>
    <property type="molecule type" value="Genomic_DNA"/>
</dbReference>
<accession>C4GML7</accession>
<gene>
    <name evidence="1" type="ORF">GCWU000324_02951</name>
</gene>
<sequence>MERRRLAARWLTNWFADMATSRRCAIGCRFYKGFRLPHGLQKSLPENRFASLCQNKNTFCHRIGKTCRLTLIRLACRQPEKAKQS</sequence>
<comment type="caution">
    <text evidence="1">The sequence shown here is derived from an EMBL/GenBank/DDBJ whole genome shotgun (WGS) entry which is preliminary data.</text>
</comment>
<dbReference type="STRING" id="629741.GCWU000324_02951"/>
<reference evidence="1" key="1">
    <citation type="submission" date="2009-04" db="EMBL/GenBank/DDBJ databases">
        <authorList>
            <person name="Weinstock G."/>
            <person name="Sodergren E."/>
            <person name="Clifton S."/>
            <person name="Fulton L."/>
            <person name="Fulton B."/>
            <person name="Courtney L."/>
            <person name="Fronick C."/>
            <person name="Harrison M."/>
            <person name="Strong C."/>
            <person name="Farmer C."/>
            <person name="Delahaunty K."/>
            <person name="Markovic C."/>
            <person name="Hall O."/>
            <person name="Minx P."/>
            <person name="Tomlinson C."/>
            <person name="Mitreva M."/>
            <person name="Nelson J."/>
            <person name="Hou S."/>
            <person name="Wollam A."/>
            <person name="Pepin K.H."/>
            <person name="Johnson M."/>
            <person name="Bhonagiri V."/>
            <person name="Nash W.E."/>
            <person name="Warren W."/>
            <person name="Chinwalla A."/>
            <person name="Mardis E.R."/>
            <person name="Wilson R.K."/>
        </authorList>
    </citation>
    <scope>NUCLEOTIDE SEQUENCE [LARGE SCALE GENOMIC DNA]</scope>
    <source>
        <strain evidence="1">ATCC 51147</strain>
    </source>
</reference>
<keyword evidence="2" id="KW-1185">Reference proteome</keyword>
<proteinExistence type="predicted"/>
<evidence type="ECO:0000313" key="1">
    <source>
        <dbReference type="EMBL" id="EEP66552.1"/>
    </source>
</evidence>
<organism evidence="1 2">
    <name type="scientific">Kingella oralis ATCC 51147</name>
    <dbReference type="NCBI Taxonomy" id="629741"/>
    <lineage>
        <taxon>Bacteria</taxon>
        <taxon>Pseudomonadati</taxon>
        <taxon>Pseudomonadota</taxon>
        <taxon>Betaproteobacteria</taxon>
        <taxon>Neisseriales</taxon>
        <taxon>Neisseriaceae</taxon>
        <taxon>Kingella</taxon>
    </lineage>
</organism>
<protein>
    <submittedName>
        <fullName evidence="1">Uncharacterized protein</fullName>
    </submittedName>
</protein>
<dbReference type="Proteomes" id="UP000003009">
    <property type="component" value="Unassembled WGS sequence"/>
</dbReference>
<evidence type="ECO:0000313" key="2">
    <source>
        <dbReference type="Proteomes" id="UP000003009"/>
    </source>
</evidence>